<accession>A0A383C179</accession>
<protein>
    <submittedName>
        <fullName evidence="2">Uncharacterized protein</fullName>
    </submittedName>
</protein>
<evidence type="ECO:0000256" key="1">
    <source>
        <dbReference type="SAM" id="Phobius"/>
    </source>
</evidence>
<keyword evidence="1" id="KW-1133">Transmembrane helix</keyword>
<sequence length="67" mass="7187">MNKVALSAVVPLISFIVIAAFAVGLGYIFYQVHHNSSLGVYGVIGIGLALLILTPAISFLLERRTEK</sequence>
<keyword evidence="1" id="KW-0472">Membrane</keyword>
<gene>
    <name evidence="2" type="ORF">METZ01_LOCUS478798</name>
</gene>
<proteinExistence type="predicted"/>
<keyword evidence="1" id="KW-0812">Transmembrane</keyword>
<name>A0A383C179_9ZZZZ</name>
<reference evidence="2" key="1">
    <citation type="submission" date="2018-05" db="EMBL/GenBank/DDBJ databases">
        <authorList>
            <person name="Lanie J.A."/>
            <person name="Ng W.-L."/>
            <person name="Kazmierczak K.M."/>
            <person name="Andrzejewski T.M."/>
            <person name="Davidsen T.M."/>
            <person name="Wayne K.J."/>
            <person name="Tettelin H."/>
            <person name="Glass J.I."/>
            <person name="Rusch D."/>
            <person name="Podicherti R."/>
            <person name="Tsui H.-C.T."/>
            <person name="Winkler M.E."/>
        </authorList>
    </citation>
    <scope>NUCLEOTIDE SEQUENCE</scope>
</reference>
<organism evidence="2">
    <name type="scientific">marine metagenome</name>
    <dbReference type="NCBI Taxonomy" id="408172"/>
    <lineage>
        <taxon>unclassified sequences</taxon>
        <taxon>metagenomes</taxon>
        <taxon>ecological metagenomes</taxon>
    </lineage>
</organism>
<feature type="transmembrane region" description="Helical" evidence="1">
    <location>
        <begin position="38"/>
        <end position="61"/>
    </location>
</feature>
<dbReference type="AlphaFoldDB" id="A0A383C179"/>
<evidence type="ECO:0000313" key="2">
    <source>
        <dbReference type="EMBL" id="SVE25944.1"/>
    </source>
</evidence>
<dbReference type="EMBL" id="UINC01204976">
    <property type="protein sequence ID" value="SVE25944.1"/>
    <property type="molecule type" value="Genomic_DNA"/>
</dbReference>
<feature type="transmembrane region" description="Helical" evidence="1">
    <location>
        <begin position="12"/>
        <end position="32"/>
    </location>
</feature>